<dbReference type="EMBL" id="CP005935">
    <property type="protein sequence ID" value="AHA71031.1"/>
    <property type="molecule type" value="Genomic_DNA"/>
</dbReference>
<evidence type="ECO:0000313" key="2">
    <source>
        <dbReference type="Proteomes" id="UP000018566"/>
    </source>
</evidence>
<sequence>MTQHALFMDGKDYNSSDFARLYDMWFGTGVAKGYINDLKVSPYFGSTMQTIVSPGAATIVGKGYINDEAVVLTHDPAHATLDRIDRVVVQMSLVKRTINLIVKKGVPAAIPVPPVLQQDDIWWNNGMIYEISLAQARITKGKSFIDATQITDERKYGDLQGQTGLYAKKQLEPRKTPKFLNQWVDYVEYIGAAHEKFRYWKDEFGMVHMQGSVWGGMYGNQMAVLQLDEGYRPEGNIYFSTTSVDGKPQFMELKPNGLLVFTAVYSTTTASVIMEPVSFRPAGV</sequence>
<dbReference type="KEGG" id="bthu:YBT1518_09170"/>
<evidence type="ECO:0000313" key="1">
    <source>
        <dbReference type="EMBL" id="AHA71031.1"/>
    </source>
</evidence>
<gene>
    <name evidence="1" type="ORF">YBT1518_09170</name>
</gene>
<protein>
    <submittedName>
        <fullName evidence="1">Uncharacterized protein</fullName>
    </submittedName>
</protein>
<accession>A0A9W3KBP3</accession>
<reference evidence="1 2" key="1">
    <citation type="submission" date="2013-05" db="EMBL/GenBank/DDBJ databases">
        <title>Complete genome sequence of Bacillus thuringiensis YBT-1518, a typical strain with high toxicity to nematode.</title>
        <authorList>
            <person name="Wang P."/>
            <person name="Zhang C."/>
            <person name="Guo M."/>
            <person name="Guo S."/>
            <person name="Zhu Y."/>
            <person name="Zheng J."/>
            <person name="Zhu L."/>
            <person name="Ruan L."/>
            <person name="Peng D."/>
            <person name="Sun M."/>
        </authorList>
    </citation>
    <scope>NUCLEOTIDE SEQUENCE [LARGE SCALE GENOMIC DNA]</scope>
    <source>
        <strain evidence="1 2">YBT-1518</strain>
    </source>
</reference>
<proteinExistence type="predicted"/>
<organism evidence="1 2">
    <name type="scientific">Bacillus thuringiensis YBT-1518</name>
    <dbReference type="NCBI Taxonomy" id="529122"/>
    <lineage>
        <taxon>Bacteria</taxon>
        <taxon>Bacillati</taxon>
        <taxon>Bacillota</taxon>
        <taxon>Bacilli</taxon>
        <taxon>Bacillales</taxon>
        <taxon>Bacillaceae</taxon>
        <taxon>Bacillus</taxon>
        <taxon>Bacillus cereus group</taxon>
    </lineage>
</organism>
<name>A0A9W3KBP3_BACTU</name>
<dbReference type="AlphaFoldDB" id="A0A9W3KBP3"/>
<dbReference type="Proteomes" id="UP000018566">
    <property type="component" value="Chromosome"/>
</dbReference>